<dbReference type="SUPFAM" id="SSF53756">
    <property type="entry name" value="UDP-Glycosyltransferase/glycogen phosphorylase"/>
    <property type="match status" value="1"/>
</dbReference>
<name>Q2GAC6_NOVAD</name>
<keyword evidence="5" id="KW-1185">Reference proteome</keyword>
<dbReference type="HOGENOM" id="CLU_345713_0_0_5"/>
<dbReference type="SUPFAM" id="SSF48452">
    <property type="entry name" value="TPR-like"/>
    <property type="match status" value="1"/>
</dbReference>
<dbReference type="InterPro" id="IPR019734">
    <property type="entry name" value="TPR_rpt"/>
</dbReference>
<dbReference type="PANTHER" id="PTHR46401">
    <property type="entry name" value="GLYCOSYLTRANSFERASE WBBK-RELATED"/>
    <property type="match status" value="1"/>
</dbReference>
<dbReference type="CAZy" id="GT4">
    <property type="family name" value="Glycosyltransferase Family 4"/>
</dbReference>
<dbReference type="PROSITE" id="PS50005">
    <property type="entry name" value="TPR"/>
    <property type="match status" value="1"/>
</dbReference>
<dbReference type="AlphaFoldDB" id="Q2GAC6"/>
<dbReference type="InterPro" id="IPR011990">
    <property type="entry name" value="TPR-like_helical_dom_sf"/>
</dbReference>
<dbReference type="Gene3D" id="3.40.50.2000">
    <property type="entry name" value="Glycogen Phosphorylase B"/>
    <property type="match status" value="1"/>
</dbReference>
<evidence type="ECO:0000313" key="5">
    <source>
        <dbReference type="Proteomes" id="UP000009134"/>
    </source>
</evidence>
<dbReference type="Proteomes" id="UP000009134">
    <property type="component" value="Chromosome"/>
</dbReference>
<dbReference type="eggNOG" id="COG0457">
    <property type="taxonomic scope" value="Bacteria"/>
</dbReference>
<organism evidence="4 5">
    <name type="scientific">Novosphingobium aromaticivorans (strain ATCC 700278 / DSM 12444 / CCUG 56034 / CIP 105152 / NBRC 16084 / F199)</name>
    <dbReference type="NCBI Taxonomy" id="279238"/>
    <lineage>
        <taxon>Bacteria</taxon>
        <taxon>Pseudomonadati</taxon>
        <taxon>Pseudomonadota</taxon>
        <taxon>Alphaproteobacteria</taxon>
        <taxon>Sphingomonadales</taxon>
        <taxon>Sphingomonadaceae</taxon>
        <taxon>Novosphingobium</taxon>
    </lineage>
</organism>
<dbReference type="Pfam" id="PF00534">
    <property type="entry name" value="Glycos_transf_1"/>
    <property type="match status" value="1"/>
</dbReference>
<dbReference type="CDD" id="cd03809">
    <property type="entry name" value="GT4_MtfB-like"/>
    <property type="match status" value="1"/>
</dbReference>
<keyword evidence="1 4" id="KW-0808">Transferase</keyword>
<dbReference type="EMBL" id="CP000248">
    <property type="protein sequence ID" value="ABD25197.1"/>
    <property type="molecule type" value="Genomic_DNA"/>
</dbReference>
<accession>Q2GAC6</accession>
<evidence type="ECO:0000259" key="3">
    <source>
        <dbReference type="Pfam" id="PF00534"/>
    </source>
</evidence>
<proteinExistence type="predicted"/>
<dbReference type="Gene3D" id="1.25.40.10">
    <property type="entry name" value="Tetratricopeptide repeat domain"/>
    <property type="match status" value="1"/>
</dbReference>
<evidence type="ECO:0000256" key="1">
    <source>
        <dbReference type="ARBA" id="ARBA00022679"/>
    </source>
</evidence>
<evidence type="ECO:0000256" key="2">
    <source>
        <dbReference type="PROSITE-ProRule" id="PRU00339"/>
    </source>
</evidence>
<dbReference type="STRING" id="279238.Saro_0750"/>
<sequence>MPMVLPDILNPDYQRARGDAARDAGDWLAAAKCYSRYLRFRRRDAGIWVQLGNVLKECGRFQQSERAYLRAMRLGLNDSDLHLQLGHLSKVRGQAGSARHHYLTAIRRQPMSVDAFEELVKMGLEAEANTILLTERKTGEEPGEMLIFDVSDLIYYVGHHDNLSGIQRVQCCIIQAIVKYGLKPLDQIGFISFNRRSNGFMMLDRTRFLAWLDDLSLPPEQRCVPFDVAEAREGRIFPMGPLAAFIQPERTTLVLLGAAWVTPDYPTKIANLKRLFSARFVMVFHDFIPIFAKETCDQGTVEVFKEFIDQILPITDVALCVSRNTRDDLHRYCANAGICAPPALVTRLGSGFHEFFPEVSDRSALPVPAGRRGTPYVLFVSTIEGRKNHQYLFDVWDELARRGVDTPRILCVGRLGWRAEPAIIKLIETDYLGGKVEIREDVSDIELKALYEGALFTVYPSIYEGWGLPVSESLANGKVCVLADRTSLPEVAGEFGVYVPLDDPAAAADVVAELLSRPGELARREEAIREKFQHTSWRIVAEVALQGCTLARTNPVRSALPTVRAAVEYPVRSLRMSTQGLMGSAMMDALEQAHAALILPGSVKSAHKVSGLLCRNSDWYAPEDWGSWARARKARVQFAVEASEFDGEDEVLIYLALRFLEPALPATVRITLSGCGRSHRQQVRTEEAMMVWPVHARDFGSAIASDSDRLALELQLEIVGMDASVEAACRTMDSRELVFGLRSFCIVKGSDTVQRLRIAERQGYRSTVGMGEA</sequence>
<dbReference type="SMART" id="SM00028">
    <property type="entry name" value="TPR"/>
    <property type="match status" value="3"/>
</dbReference>
<dbReference type="eggNOG" id="COG0438">
    <property type="taxonomic scope" value="Bacteria"/>
</dbReference>
<gene>
    <name evidence="4" type="ordered locus">Saro_0750</name>
</gene>
<dbReference type="KEGG" id="nar:Saro_0750"/>
<feature type="repeat" description="TPR" evidence="2">
    <location>
        <begin position="45"/>
        <end position="78"/>
    </location>
</feature>
<feature type="domain" description="Glycosyl transferase family 1" evidence="3">
    <location>
        <begin position="373"/>
        <end position="529"/>
    </location>
</feature>
<protein>
    <submittedName>
        <fullName evidence="4">Glycosyl transferase, group 1</fullName>
    </submittedName>
</protein>
<keyword evidence="2" id="KW-0802">TPR repeat</keyword>
<dbReference type="GO" id="GO:0016757">
    <property type="term" value="F:glycosyltransferase activity"/>
    <property type="evidence" value="ECO:0007669"/>
    <property type="project" value="InterPro"/>
</dbReference>
<evidence type="ECO:0000313" key="4">
    <source>
        <dbReference type="EMBL" id="ABD25197.1"/>
    </source>
</evidence>
<reference evidence="5" key="1">
    <citation type="submission" date="2006-01" db="EMBL/GenBank/DDBJ databases">
        <title>Complete sequence of Novosphingobium aromaticivorans DSM 12444.</title>
        <authorList>
            <consortium name="US DOE Joint Genome Institute"/>
            <person name="Copeland A."/>
            <person name="Lucas S."/>
            <person name="Lapidus A."/>
            <person name="Barry K."/>
            <person name="Detter J.C."/>
            <person name="Glavina T."/>
            <person name="Hammon N."/>
            <person name="Israni S."/>
            <person name="Pitluck S."/>
            <person name="Chain P."/>
            <person name="Malfatti S."/>
            <person name="Shin M."/>
            <person name="Vergez L."/>
            <person name="Schmutz J."/>
            <person name="Larimer F."/>
            <person name="Land M."/>
            <person name="Kyrpides N."/>
            <person name="Ivanova N."/>
            <person name="Fredrickson J."/>
            <person name="Balkwill D."/>
            <person name="Romine M.F."/>
            <person name="Richardson P."/>
        </authorList>
    </citation>
    <scope>NUCLEOTIDE SEQUENCE [LARGE SCALE GENOMIC DNA]</scope>
    <source>
        <strain evidence="5">ATCC 700278 / DSM 12444 / CCUG 56034 / CIP 105152 / NBRC 16084 / F199</strain>
    </source>
</reference>
<dbReference type="InterPro" id="IPR001296">
    <property type="entry name" value="Glyco_trans_1"/>
</dbReference>
<dbReference type="PANTHER" id="PTHR46401:SF2">
    <property type="entry name" value="GLYCOSYLTRANSFERASE WBBK-RELATED"/>
    <property type="match status" value="1"/>
</dbReference>